<name>A0A059W1W4_STRNR</name>
<dbReference type="AlphaFoldDB" id="A0A059W1W4"/>
<evidence type="ECO:0000313" key="2">
    <source>
        <dbReference type="Proteomes" id="UP000288351"/>
    </source>
</evidence>
<sequence>MGGTAASYGTDHPSAEPGRRTSLVLRTIRRLQLAVKARHMTVFRVGNGTTDME</sequence>
<accession>A0A059W1W4</accession>
<protein>
    <submittedName>
        <fullName evidence="1">Uncharacterized protein</fullName>
    </submittedName>
</protein>
<dbReference type="STRING" id="68570.DC74_2743"/>
<dbReference type="Proteomes" id="UP000288351">
    <property type="component" value="Unassembled WGS sequence"/>
</dbReference>
<organism evidence="1 2">
    <name type="scientific">Streptomyces noursei</name>
    <name type="common">Streptomyces albulus</name>
    <dbReference type="NCBI Taxonomy" id="1971"/>
    <lineage>
        <taxon>Bacteria</taxon>
        <taxon>Bacillati</taxon>
        <taxon>Actinomycetota</taxon>
        <taxon>Actinomycetes</taxon>
        <taxon>Kitasatosporales</taxon>
        <taxon>Streptomycetaceae</taxon>
        <taxon>Streptomyces</taxon>
    </lineage>
</organism>
<evidence type="ECO:0000313" key="1">
    <source>
        <dbReference type="EMBL" id="GCB90898.1"/>
    </source>
</evidence>
<proteinExistence type="predicted"/>
<comment type="caution">
    <text evidence="1">The sequence shown here is derived from an EMBL/GenBank/DDBJ whole genome shotgun (WGS) entry which is preliminary data.</text>
</comment>
<gene>
    <name evidence="1" type="ORF">SALB_03606</name>
</gene>
<reference evidence="1 2" key="1">
    <citation type="journal article" date="2019" name="Microbiol. Resour. Announc.">
        <title>Draft Genome Sequence of the Most Traditional epsilon-Poly-l-Lysine Producer, Streptomyces albulus NBRC14147.</title>
        <authorList>
            <person name="Yamanaka K."/>
            <person name="Hamano Y."/>
        </authorList>
    </citation>
    <scope>NUCLEOTIDE SEQUENCE [LARGE SCALE GENOMIC DNA]</scope>
    <source>
        <strain evidence="1 2">NBRC 14147</strain>
    </source>
</reference>
<dbReference type="EMBL" id="BHXC01000006">
    <property type="protein sequence ID" value="GCB90898.1"/>
    <property type="molecule type" value="Genomic_DNA"/>
</dbReference>